<feature type="compositionally biased region" description="Low complexity" evidence="1">
    <location>
        <begin position="198"/>
        <end position="212"/>
    </location>
</feature>
<feature type="compositionally biased region" description="Basic and acidic residues" evidence="1">
    <location>
        <begin position="131"/>
        <end position="146"/>
    </location>
</feature>
<feature type="compositionally biased region" description="Basic and acidic residues" evidence="1">
    <location>
        <begin position="220"/>
        <end position="231"/>
    </location>
</feature>
<evidence type="ECO:0000313" key="2">
    <source>
        <dbReference type="EMBL" id="OSD01045.1"/>
    </source>
</evidence>
<dbReference type="EMBL" id="KZ084114">
    <property type="protein sequence ID" value="OSD01045.1"/>
    <property type="molecule type" value="Genomic_DNA"/>
</dbReference>
<evidence type="ECO:0000313" key="3">
    <source>
        <dbReference type="Proteomes" id="UP000193067"/>
    </source>
</evidence>
<organism evidence="2 3">
    <name type="scientific">Trametes coccinea (strain BRFM310)</name>
    <name type="common">Pycnoporus coccineus</name>
    <dbReference type="NCBI Taxonomy" id="1353009"/>
    <lineage>
        <taxon>Eukaryota</taxon>
        <taxon>Fungi</taxon>
        <taxon>Dikarya</taxon>
        <taxon>Basidiomycota</taxon>
        <taxon>Agaricomycotina</taxon>
        <taxon>Agaricomycetes</taxon>
        <taxon>Polyporales</taxon>
        <taxon>Polyporaceae</taxon>
        <taxon>Trametes</taxon>
    </lineage>
</organism>
<evidence type="ECO:0000256" key="1">
    <source>
        <dbReference type="SAM" id="MobiDB-lite"/>
    </source>
</evidence>
<reference evidence="2 3" key="1">
    <citation type="journal article" date="2015" name="Biotechnol. Biofuels">
        <title>Enhanced degradation of softwood versus hardwood by the white-rot fungus Pycnoporus coccineus.</title>
        <authorList>
            <person name="Couturier M."/>
            <person name="Navarro D."/>
            <person name="Chevret D."/>
            <person name="Henrissat B."/>
            <person name="Piumi F."/>
            <person name="Ruiz-Duenas F.J."/>
            <person name="Martinez A.T."/>
            <person name="Grigoriev I.V."/>
            <person name="Riley R."/>
            <person name="Lipzen A."/>
            <person name="Berrin J.G."/>
            <person name="Master E.R."/>
            <person name="Rosso M.N."/>
        </authorList>
    </citation>
    <scope>NUCLEOTIDE SEQUENCE [LARGE SCALE GENOMIC DNA]</scope>
    <source>
        <strain evidence="2 3">BRFM310</strain>
    </source>
</reference>
<accession>A0A1Y2IIU6</accession>
<protein>
    <submittedName>
        <fullName evidence="2">Uncharacterized protein</fullName>
    </submittedName>
</protein>
<proteinExistence type="predicted"/>
<feature type="compositionally biased region" description="Basic and acidic residues" evidence="1">
    <location>
        <begin position="103"/>
        <end position="117"/>
    </location>
</feature>
<dbReference type="AlphaFoldDB" id="A0A1Y2IIU6"/>
<feature type="compositionally biased region" description="Polar residues" evidence="1">
    <location>
        <begin position="66"/>
        <end position="86"/>
    </location>
</feature>
<dbReference type="Proteomes" id="UP000193067">
    <property type="component" value="Unassembled WGS sequence"/>
</dbReference>
<sequence>MSTIDNLCQSIGLCFSCCCIGCNEASGLFCFYKSCSCCSRRKMDDNEFEREVEELYASKLKDGTTGAPQTLELQQRTSPTGVSDGTTRVGANGGVDTQPGRRPSMDVPRRSGERAAQEGDPGEGEGQKNPSEARAERKERTREWVHAHSVSEPGVKTAAREPQTEDDAATDAPREREHQRSKSHTPSGSVRSRGRGGQPAAAAAGTTSDAQAYLNAVEQSWRRSEDNDRARAAAATPAESQPEPDAGVPATSASSSPPRLDIPAMLRPGRPLSYGAPPSHAMPPAAGEAAGLGSEGARVS</sequence>
<gene>
    <name evidence="2" type="ORF">PYCCODRAFT_571040</name>
</gene>
<keyword evidence="3" id="KW-1185">Reference proteome</keyword>
<feature type="compositionally biased region" description="Low complexity" evidence="1">
    <location>
        <begin position="285"/>
        <end position="300"/>
    </location>
</feature>
<feature type="region of interest" description="Disordered" evidence="1">
    <location>
        <begin position="60"/>
        <end position="300"/>
    </location>
</feature>
<dbReference type="OrthoDB" id="2754945at2759"/>
<name>A0A1Y2IIU6_TRAC3</name>